<dbReference type="RefSeq" id="WP_076704433.1">
    <property type="nucleotide sequence ID" value="NZ_MRDE01000067.1"/>
</dbReference>
<comment type="caution">
    <text evidence="3">The sequence shown here is derived from an EMBL/GenBank/DDBJ whole genome shotgun (WGS) entry which is preliminary data.</text>
</comment>
<proteinExistence type="inferred from homology"/>
<dbReference type="InterPro" id="IPR036165">
    <property type="entry name" value="YefM-like_sf"/>
</dbReference>
<keyword evidence="4" id="KW-1185">Reference proteome</keyword>
<dbReference type="Proteomes" id="UP000187085">
    <property type="component" value="Unassembled WGS sequence"/>
</dbReference>
<dbReference type="Gene3D" id="3.40.1620.10">
    <property type="entry name" value="YefM-like domain"/>
    <property type="match status" value="1"/>
</dbReference>
<reference evidence="3 4" key="1">
    <citation type="submission" date="2016-12" db="EMBL/GenBank/DDBJ databases">
        <title>Draft genome of Tersicoccus phoenicis 1P05MA.</title>
        <authorList>
            <person name="Nakajima Y."/>
            <person name="Yoshizawa S."/>
            <person name="Nakamura K."/>
            <person name="Ogura Y."/>
            <person name="Hayashi T."/>
            <person name="Kogure K."/>
        </authorList>
    </citation>
    <scope>NUCLEOTIDE SEQUENCE [LARGE SCALE GENOMIC DNA]</scope>
    <source>
        <strain evidence="3 4">1p05MA</strain>
    </source>
</reference>
<evidence type="ECO:0000256" key="2">
    <source>
        <dbReference type="SAM" id="MobiDB-lite"/>
    </source>
</evidence>
<dbReference type="SUPFAM" id="SSF143120">
    <property type="entry name" value="YefM-like"/>
    <property type="match status" value="1"/>
</dbReference>
<comment type="similarity">
    <text evidence="1">Belongs to the phD/YefM antitoxin family.</text>
</comment>
<dbReference type="STRING" id="554083.BKD30_10155"/>
<evidence type="ECO:0000256" key="1">
    <source>
        <dbReference type="ARBA" id="ARBA00009981"/>
    </source>
</evidence>
<evidence type="ECO:0000313" key="3">
    <source>
        <dbReference type="EMBL" id="OMH23970.1"/>
    </source>
</evidence>
<dbReference type="EMBL" id="MRDE01000067">
    <property type="protein sequence ID" value="OMH23970.1"/>
    <property type="molecule type" value="Genomic_DNA"/>
</dbReference>
<name>A0A1R1L8U9_9MICC</name>
<dbReference type="NCBIfam" id="TIGR01552">
    <property type="entry name" value="phd_fam"/>
    <property type="match status" value="1"/>
</dbReference>
<protein>
    <submittedName>
        <fullName evidence="3">Prevent-host-death protein</fullName>
    </submittedName>
</protein>
<gene>
    <name evidence="3" type="ORF">BKD30_10155</name>
</gene>
<evidence type="ECO:0000313" key="4">
    <source>
        <dbReference type="Proteomes" id="UP000187085"/>
    </source>
</evidence>
<feature type="region of interest" description="Disordered" evidence="2">
    <location>
        <begin position="58"/>
        <end position="88"/>
    </location>
</feature>
<dbReference type="OrthoDB" id="4419580at2"/>
<sequence length="88" mass="9403">MRSVTHREMRNSSGEILRAVAAGESVQVTNNGQVAAIISPAGGDVLAELVARGQARPPRAPLTELASVRRATPRRRSDEILADSRGSW</sequence>
<accession>A0A1R1L8U9</accession>
<organism evidence="3 4">
    <name type="scientific">Tersicoccus phoenicis</name>
    <dbReference type="NCBI Taxonomy" id="554083"/>
    <lineage>
        <taxon>Bacteria</taxon>
        <taxon>Bacillati</taxon>
        <taxon>Actinomycetota</taxon>
        <taxon>Actinomycetes</taxon>
        <taxon>Micrococcales</taxon>
        <taxon>Micrococcaceae</taxon>
        <taxon>Tersicoccus</taxon>
    </lineage>
</organism>
<dbReference type="AlphaFoldDB" id="A0A1R1L8U9"/>